<dbReference type="PANTHER" id="PTHR42840:SF5">
    <property type="entry name" value="NAD(P)-BINDING ROSSMANN-FOLD SUPERFAMILY PROTEIN"/>
    <property type="match status" value="1"/>
</dbReference>
<dbReference type="AlphaFoldDB" id="A0A0F4YPM5"/>
<dbReference type="OrthoDB" id="64915at2759"/>
<feature type="domain" description="Gfo/Idh/MocA-like oxidoreductase N-terminal" evidence="2">
    <location>
        <begin position="9"/>
        <end position="132"/>
    </location>
</feature>
<evidence type="ECO:0000313" key="5">
    <source>
        <dbReference type="Proteomes" id="UP000053958"/>
    </source>
</evidence>
<evidence type="ECO:0000313" key="4">
    <source>
        <dbReference type="EMBL" id="KKA20212.1"/>
    </source>
</evidence>
<dbReference type="Pfam" id="PF22725">
    <property type="entry name" value="GFO_IDH_MocA_C3"/>
    <property type="match status" value="1"/>
</dbReference>
<dbReference type="Gene3D" id="3.30.360.10">
    <property type="entry name" value="Dihydrodipicolinate Reductase, domain 2"/>
    <property type="match status" value="1"/>
</dbReference>
<comment type="similarity">
    <text evidence="1">Belongs to the Gfo/Idh/MocA family.</text>
</comment>
<evidence type="ECO:0000259" key="3">
    <source>
        <dbReference type="Pfam" id="PF22725"/>
    </source>
</evidence>
<protein>
    <submittedName>
        <fullName evidence="4">Uncharacterized protein</fullName>
    </submittedName>
</protein>
<dbReference type="GeneID" id="25318121"/>
<dbReference type="Proteomes" id="UP000053958">
    <property type="component" value="Unassembled WGS sequence"/>
</dbReference>
<evidence type="ECO:0000259" key="2">
    <source>
        <dbReference type="Pfam" id="PF01408"/>
    </source>
</evidence>
<proteinExistence type="inferred from homology"/>
<dbReference type="Gene3D" id="3.40.50.720">
    <property type="entry name" value="NAD(P)-binding Rossmann-like Domain"/>
    <property type="match status" value="1"/>
</dbReference>
<sequence length="353" mass="38024">MAQSAVNGVALIGAGIYPKEAYLPALHKTKATLVAIYSRSLKSASECLAEARKFDGLCAENIAAYHDGSPSNGGLDQLLQRDDVTSVIVALPTTVQPAVVLKCLAAGKHVLMEKPIAKDVKDAVALIAEYESQFQSQKLILAVAEQFRFDLAHEKARQIVSDGTIGELVAAHARIWSNMQPGNKWYETEWRKVPDYQGGFLLDGGVHFIALLRYVSSDEIEETASFARQTYDHLPPLDTVQGALRFKSGALGTISMSWASVKGEYSYNFIGTKGSLTITGADGGTKLVVEDEQGKVVSEEIIAGEGTAQEFLGFFEAIKRGQGDERASPRQALADVAVVESLLNGGGKVQLYK</sequence>
<evidence type="ECO:0000256" key="1">
    <source>
        <dbReference type="ARBA" id="ARBA00010928"/>
    </source>
</evidence>
<dbReference type="EMBL" id="LASV01000281">
    <property type="protein sequence ID" value="KKA20212.1"/>
    <property type="molecule type" value="Genomic_DNA"/>
</dbReference>
<keyword evidence="5" id="KW-1185">Reference proteome</keyword>
<reference evidence="4 5" key="1">
    <citation type="submission" date="2015-04" db="EMBL/GenBank/DDBJ databases">
        <authorList>
            <person name="Heijne W.H."/>
            <person name="Fedorova N.D."/>
            <person name="Nierman W.C."/>
            <person name="Vollebregt A.W."/>
            <person name="Zhao Z."/>
            <person name="Wu L."/>
            <person name="Kumar M."/>
            <person name="Stam H."/>
            <person name="van den Berg M.A."/>
            <person name="Pel H.J."/>
        </authorList>
    </citation>
    <scope>NUCLEOTIDE SEQUENCE [LARGE SCALE GENOMIC DNA]</scope>
    <source>
        <strain evidence="4 5">CBS 393.64</strain>
    </source>
</reference>
<dbReference type="GO" id="GO:0000166">
    <property type="term" value="F:nucleotide binding"/>
    <property type="evidence" value="ECO:0007669"/>
    <property type="project" value="InterPro"/>
</dbReference>
<dbReference type="STRING" id="1408163.A0A0F4YPM5"/>
<dbReference type="SUPFAM" id="SSF55347">
    <property type="entry name" value="Glyceraldehyde-3-phosphate dehydrogenase-like, C-terminal domain"/>
    <property type="match status" value="1"/>
</dbReference>
<dbReference type="InterPro" id="IPR036291">
    <property type="entry name" value="NAD(P)-bd_dom_sf"/>
</dbReference>
<dbReference type="InterPro" id="IPR055170">
    <property type="entry name" value="GFO_IDH_MocA-like_dom"/>
</dbReference>
<comment type="caution">
    <text evidence="4">The sequence shown here is derived from an EMBL/GenBank/DDBJ whole genome shotgun (WGS) entry which is preliminary data.</text>
</comment>
<name>A0A0F4YPM5_RASE3</name>
<dbReference type="Pfam" id="PF01408">
    <property type="entry name" value="GFO_IDH_MocA"/>
    <property type="match status" value="1"/>
</dbReference>
<dbReference type="GO" id="GO:0005737">
    <property type="term" value="C:cytoplasm"/>
    <property type="evidence" value="ECO:0007669"/>
    <property type="project" value="TreeGrafter"/>
</dbReference>
<accession>A0A0F4YPM5</accession>
<gene>
    <name evidence="4" type="ORF">T310_5781</name>
</gene>
<feature type="domain" description="GFO/IDH/MocA-like oxidoreductase" evidence="3">
    <location>
        <begin position="154"/>
        <end position="276"/>
    </location>
</feature>
<dbReference type="RefSeq" id="XP_013326824.1">
    <property type="nucleotide sequence ID" value="XM_013471370.1"/>
</dbReference>
<dbReference type="SUPFAM" id="SSF51735">
    <property type="entry name" value="NAD(P)-binding Rossmann-fold domains"/>
    <property type="match status" value="1"/>
</dbReference>
<dbReference type="GO" id="GO:0016491">
    <property type="term" value="F:oxidoreductase activity"/>
    <property type="evidence" value="ECO:0007669"/>
    <property type="project" value="TreeGrafter"/>
</dbReference>
<dbReference type="GO" id="GO:0006740">
    <property type="term" value="P:NADPH regeneration"/>
    <property type="evidence" value="ECO:0007669"/>
    <property type="project" value="TreeGrafter"/>
</dbReference>
<organism evidence="4 5">
    <name type="scientific">Rasamsonia emersonii (strain ATCC 16479 / CBS 393.64 / IMI 116815)</name>
    <dbReference type="NCBI Taxonomy" id="1408163"/>
    <lineage>
        <taxon>Eukaryota</taxon>
        <taxon>Fungi</taxon>
        <taxon>Dikarya</taxon>
        <taxon>Ascomycota</taxon>
        <taxon>Pezizomycotina</taxon>
        <taxon>Eurotiomycetes</taxon>
        <taxon>Eurotiomycetidae</taxon>
        <taxon>Eurotiales</taxon>
        <taxon>Trichocomaceae</taxon>
        <taxon>Rasamsonia</taxon>
    </lineage>
</organism>
<dbReference type="InterPro" id="IPR000683">
    <property type="entry name" value="Gfo/Idh/MocA-like_OxRdtase_N"/>
</dbReference>
<dbReference type="PANTHER" id="PTHR42840">
    <property type="entry name" value="NAD(P)-BINDING ROSSMANN-FOLD SUPERFAMILY PROTEIN-RELATED"/>
    <property type="match status" value="1"/>
</dbReference>